<proteinExistence type="predicted"/>
<dbReference type="Pfam" id="PF12244">
    <property type="entry name" value="DUF3606"/>
    <property type="match status" value="1"/>
</dbReference>
<feature type="compositionally biased region" description="Basic and acidic residues" evidence="1">
    <location>
        <begin position="1"/>
        <end position="15"/>
    </location>
</feature>
<organism evidence="2 3">
    <name type="scientific">Chryseobacterium gallinarum</name>
    <dbReference type="NCBI Taxonomy" id="1324352"/>
    <lineage>
        <taxon>Bacteria</taxon>
        <taxon>Pseudomonadati</taxon>
        <taxon>Bacteroidota</taxon>
        <taxon>Flavobacteriia</taxon>
        <taxon>Flavobacteriales</taxon>
        <taxon>Weeksellaceae</taxon>
        <taxon>Chryseobacterium group</taxon>
        <taxon>Chryseobacterium</taxon>
    </lineage>
</organism>
<evidence type="ECO:0000256" key="1">
    <source>
        <dbReference type="SAM" id="MobiDB-lite"/>
    </source>
</evidence>
<dbReference type="InterPro" id="IPR022037">
    <property type="entry name" value="DUF3606"/>
</dbReference>
<dbReference type="EMBL" id="CP009928">
    <property type="protein sequence ID" value="AKK71291.1"/>
    <property type="molecule type" value="Genomic_DNA"/>
</dbReference>
<dbReference type="OrthoDB" id="965891at2"/>
<gene>
    <name evidence="2" type="ORF">OK18_00340</name>
</gene>
<evidence type="ECO:0008006" key="4">
    <source>
        <dbReference type="Google" id="ProtNLM"/>
    </source>
</evidence>
<evidence type="ECO:0000313" key="2">
    <source>
        <dbReference type="EMBL" id="AKK71291.1"/>
    </source>
</evidence>
<protein>
    <recommendedName>
        <fullName evidence="4">DUF3606 domain-containing protein</fullName>
    </recommendedName>
</protein>
<sequence length="63" mass="7162">MADNKSKRGKSDRNRVSGSENYEIQYFKEKLGVTSQAVTGAIRATGSNDRKVLTEYLKKRHDK</sequence>
<dbReference type="PATRIC" id="fig|1324352.5.peg.73"/>
<reference evidence="2 3" key="1">
    <citation type="submission" date="2014-11" db="EMBL/GenBank/DDBJ databases">
        <authorList>
            <person name="Park G.-S."/>
            <person name="Hong S.-J."/>
            <person name="Jung B.K."/>
            <person name="Khan A.R."/>
            <person name="Kwak Y."/>
            <person name="Shin J.-H."/>
        </authorList>
    </citation>
    <scope>NUCLEOTIDE SEQUENCE [LARGE SCALE GENOMIC DNA]</scope>
    <source>
        <strain evidence="2 3">DSM 27622</strain>
    </source>
</reference>
<evidence type="ECO:0000313" key="3">
    <source>
        <dbReference type="Proteomes" id="UP000035213"/>
    </source>
</evidence>
<feature type="region of interest" description="Disordered" evidence="1">
    <location>
        <begin position="1"/>
        <end position="21"/>
    </location>
</feature>
<dbReference type="AlphaFoldDB" id="A0A0G3LWF2"/>
<dbReference type="Proteomes" id="UP000035213">
    <property type="component" value="Chromosome"/>
</dbReference>
<accession>A0A0G3LWF2</accession>
<name>A0A0G3LWF2_CHRGL</name>
<dbReference type="RefSeq" id="WP_053326679.1">
    <property type="nucleotide sequence ID" value="NZ_CP009928.1"/>
</dbReference>
<dbReference type="KEGG" id="cgn:OK18_00340"/>